<evidence type="ECO:0000313" key="2">
    <source>
        <dbReference type="Proteomes" id="UP001056120"/>
    </source>
</evidence>
<name>A0ACB9K7H2_9ASTR</name>
<proteinExistence type="predicted"/>
<organism evidence="1 2">
    <name type="scientific">Smallanthus sonchifolius</name>
    <dbReference type="NCBI Taxonomy" id="185202"/>
    <lineage>
        <taxon>Eukaryota</taxon>
        <taxon>Viridiplantae</taxon>
        <taxon>Streptophyta</taxon>
        <taxon>Embryophyta</taxon>
        <taxon>Tracheophyta</taxon>
        <taxon>Spermatophyta</taxon>
        <taxon>Magnoliopsida</taxon>
        <taxon>eudicotyledons</taxon>
        <taxon>Gunneridae</taxon>
        <taxon>Pentapetalae</taxon>
        <taxon>asterids</taxon>
        <taxon>campanulids</taxon>
        <taxon>Asterales</taxon>
        <taxon>Asteraceae</taxon>
        <taxon>Asteroideae</taxon>
        <taxon>Heliantheae alliance</taxon>
        <taxon>Millerieae</taxon>
        <taxon>Smallanthus</taxon>
    </lineage>
</organism>
<keyword evidence="2" id="KW-1185">Reference proteome</keyword>
<gene>
    <name evidence="1" type="ORF">L1987_02313</name>
</gene>
<protein>
    <submittedName>
        <fullName evidence="1">Uncharacterized protein</fullName>
    </submittedName>
</protein>
<evidence type="ECO:0000313" key="1">
    <source>
        <dbReference type="EMBL" id="KAI3828216.1"/>
    </source>
</evidence>
<reference evidence="2" key="1">
    <citation type="journal article" date="2022" name="Mol. Ecol. Resour.">
        <title>The genomes of chicory, endive, great burdock and yacon provide insights into Asteraceae palaeo-polyploidization history and plant inulin production.</title>
        <authorList>
            <person name="Fan W."/>
            <person name="Wang S."/>
            <person name="Wang H."/>
            <person name="Wang A."/>
            <person name="Jiang F."/>
            <person name="Liu H."/>
            <person name="Zhao H."/>
            <person name="Xu D."/>
            <person name="Zhang Y."/>
        </authorList>
    </citation>
    <scope>NUCLEOTIDE SEQUENCE [LARGE SCALE GENOMIC DNA]</scope>
    <source>
        <strain evidence="2">cv. Yunnan</strain>
    </source>
</reference>
<sequence length="612" mass="69217">MELPVRSPVARTGRKTSYKIETKNLAYKSSNLYDEFKWGTGYLQSYFKKPPKFILNDVSCEAHPGDLTAIAGPSGAGKTTLLDILAGNISSGRVSGHVLINNRPIDTKQFRRLAGYVTQDDALFPSLTVKETLMYSAFLRLRCTRKEAVDRVKILVNELGLDCVASSRIGQGSNHGISGGERRRVSIGVELVHDPSVILIDEPTSGLDSNSAFGVISLLKSMAINRGKTIVLTIHQPGFRILELLDRLVLLSNGLVLHNGSLKSLEHRLKVSGHCIPPRVNVLEFAIDVATTLIIQTPKTSLEPIKIHEEHKENEEHENQEKDREFPYPNTCLEEVTILSKRFSKNIFRTKQLFLTRIIQAILSGLILGTIFVNMSDNKSKLALQARLGFFAFSLTFLLSSSTEGLPIFLQERRILMRETSRGAYRVSSYVISNTLIFLPFLLMIGVLYTIPVYWLVGLHAKIDSFFYFGLVVWMVILMSNSFTACFSALVPNFIMGTSVISGLMGCFFLFSGYFIAKDSIPKYWIFMHYMSLFKYPFECFMINEYGGEEGMRMCVEMEGGKCRMYGDEFLKQQQIRETQKWSNLGVMLGFIVGYRLLCFLILWFRCHKTRN</sequence>
<comment type="caution">
    <text evidence="1">The sequence shown here is derived from an EMBL/GenBank/DDBJ whole genome shotgun (WGS) entry which is preliminary data.</text>
</comment>
<dbReference type="Proteomes" id="UP001056120">
    <property type="component" value="Linkage Group LG01"/>
</dbReference>
<accession>A0ACB9K7H2</accession>
<reference evidence="1 2" key="2">
    <citation type="journal article" date="2022" name="Mol. Ecol. Resour.">
        <title>The genomes of chicory, endive, great burdock and yacon provide insights into Asteraceae paleo-polyploidization history and plant inulin production.</title>
        <authorList>
            <person name="Fan W."/>
            <person name="Wang S."/>
            <person name="Wang H."/>
            <person name="Wang A."/>
            <person name="Jiang F."/>
            <person name="Liu H."/>
            <person name="Zhao H."/>
            <person name="Xu D."/>
            <person name="Zhang Y."/>
        </authorList>
    </citation>
    <scope>NUCLEOTIDE SEQUENCE [LARGE SCALE GENOMIC DNA]</scope>
    <source>
        <strain evidence="2">cv. Yunnan</strain>
        <tissue evidence="1">Leaves</tissue>
    </source>
</reference>
<dbReference type="EMBL" id="CM042018">
    <property type="protein sequence ID" value="KAI3828216.1"/>
    <property type="molecule type" value="Genomic_DNA"/>
</dbReference>